<dbReference type="PANTHER" id="PTHR33307">
    <property type="entry name" value="ALPHA-RHAMNOSIDASE (EUROFUNG)"/>
    <property type="match status" value="1"/>
</dbReference>
<gene>
    <name evidence="8" type="ORF">D6D28_02476</name>
</gene>
<evidence type="ECO:0000259" key="4">
    <source>
        <dbReference type="Pfam" id="PF05592"/>
    </source>
</evidence>
<dbReference type="InterPro" id="IPR016007">
    <property type="entry name" value="Alpha_rhamnosid"/>
</dbReference>
<dbReference type="Pfam" id="PF08531">
    <property type="entry name" value="Bac_rhamnosid_N"/>
    <property type="match status" value="1"/>
</dbReference>
<evidence type="ECO:0000256" key="2">
    <source>
        <dbReference type="ARBA" id="ARBA00012652"/>
    </source>
</evidence>
<comment type="caution">
    <text evidence="8">The sequence shown here is derived from an EMBL/GenBank/DDBJ whole genome shotgun (WGS) entry which is preliminary data.</text>
</comment>
<evidence type="ECO:0000313" key="9">
    <source>
        <dbReference type="Proteomes" id="UP000304951"/>
    </source>
</evidence>
<keyword evidence="3" id="KW-0378">Hydrolase</keyword>
<dbReference type="GO" id="GO:0030596">
    <property type="term" value="F:alpha-L-rhamnosidase activity"/>
    <property type="evidence" value="ECO:0007669"/>
    <property type="project" value="UniProtKB-EC"/>
</dbReference>
<feature type="domain" description="Bacterial alpha-L-rhamnosidase N-terminal" evidence="5">
    <location>
        <begin position="173"/>
        <end position="350"/>
    </location>
</feature>
<dbReference type="InterPro" id="IPR008928">
    <property type="entry name" value="6-hairpin_glycosidase_sf"/>
</dbReference>
<accession>A0A4S8STS2</accession>
<dbReference type="Pfam" id="PF25788">
    <property type="entry name" value="Ig_Rha78A_N"/>
    <property type="match status" value="1"/>
</dbReference>
<dbReference type="Gene3D" id="2.60.120.260">
    <property type="entry name" value="Galactose-binding domain-like"/>
    <property type="match status" value="2"/>
</dbReference>
<dbReference type="InterPro" id="IPR013737">
    <property type="entry name" value="Bac_rhamnosid_N"/>
</dbReference>
<evidence type="ECO:0000259" key="5">
    <source>
        <dbReference type="Pfam" id="PF08531"/>
    </source>
</evidence>
<dbReference type="InterPro" id="IPR008902">
    <property type="entry name" value="Rhamnosid_concanavalin"/>
</dbReference>
<evidence type="ECO:0000256" key="1">
    <source>
        <dbReference type="ARBA" id="ARBA00001445"/>
    </source>
</evidence>
<dbReference type="InterPro" id="IPR012341">
    <property type="entry name" value="6hp_glycosidase-like_sf"/>
</dbReference>
<dbReference type="Gene3D" id="2.60.40.10">
    <property type="entry name" value="Immunoglobulins"/>
    <property type="match status" value="1"/>
</dbReference>
<dbReference type="AlphaFoldDB" id="A0A4S8STS2"/>
<sequence length="917" mass="103791">MKVASCGIHGFHETIGLDVDQIRVFWTLESDEYAVQTAYRVVVSTSKRDLADDGSINPNATCDSGKVASDQQRNVLCKPNDGFRSTCSYYWRVTVWDEHDVATQSDVQTFFTAYPRSQLLPPYSMNQKYMPHSSLIFRTWFEDIENKWKAVWIGDGGDKPLYLRKGFNLARKPYKAIALASGLGHFDLHVNGQPASDHVIDPGWSNYHRTVQYVGYDLTAHIDAGDNVLAAHLGNGFYAGSGTEEDRFFWPMYEDNTYVRYGNELCFFAELHLFYEDGTHDIMHTDPSWKVRKSATTLANIYASETHDMRLYPSGWTSPSFNEAEWVSAKPLTGPRGLLRYQSQPPVVLHDKLEPVSTTTPRPGVVCFDLGQNASIMLHLAVEGPAGSEIIVRYSETANEDGTVLMPDPLFKDFETKVYSKIYLAGNGAPENWRPDFSFTAARYIQIEGVSTEEGLGLPVVRSIHGRHISSASTRVGSMKTDKEDVNALIKASHWSLSSNIFSYHTDCPQIEKFGWLEVTHLLAPASQYVFGMEALYTKIIYDMVDAQEPSGLVPTMAPEIRYMCGPLHDTISWGGALCLLPELLVKYYGSTWVIHQVYPAAVRYMDYMKTKERLGGLIEHGLGDWGRDIAWGNLQANIETAYYYKCLQNTEMMARHLGRTEEAEKYKTWAARVYDVYNKELLITDDESLPYNYYTSRDNIGQRDCQAVAQAYALQFNMIPAEHISSVQQAFLASVSDNRIRSGELGLKCIFETLIDLQRPDIVLAMARQEEHPSYMRFLRKGETTFLEFWQDECRSKSHDLFCTIHEWFYAGVLGIRPVGDAYRTFLVRPPYDSEFKDVEGFVDCPYGRIEVKFGQTSEKVVLNVTVPVGTEASISIPESFGSSVKVLRGDREVAANRKGQNHLQLKNGGYSIEFR</sequence>
<feature type="domain" description="Alpha-L-rhamnosidase C-terminal" evidence="7">
    <location>
        <begin position="816"/>
        <end position="885"/>
    </location>
</feature>
<dbReference type="Pfam" id="PF17389">
    <property type="entry name" value="Bac_rhamnosid6H"/>
    <property type="match status" value="1"/>
</dbReference>
<dbReference type="EMBL" id="QZAF01000059">
    <property type="protein sequence ID" value="THV74557.1"/>
    <property type="molecule type" value="Genomic_DNA"/>
</dbReference>
<protein>
    <recommendedName>
        <fullName evidence="2">alpha-L-rhamnosidase</fullName>
        <ecNumber evidence="2">3.2.1.40</ecNumber>
    </recommendedName>
</protein>
<organism evidence="8 9">
    <name type="scientific">Aureobasidium pullulans</name>
    <name type="common">Black yeast</name>
    <name type="synonym">Pullularia pullulans</name>
    <dbReference type="NCBI Taxonomy" id="5580"/>
    <lineage>
        <taxon>Eukaryota</taxon>
        <taxon>Fungi</taxon>
        <taxon>Dikarya</taxon>
        <taxon>Ascomycota</taxon>
        <taxon>Pezizomycotina</taxon>
        <taxon>Dothideomycetes</taxon>
        <taxon>Dothideomycetidae</taxon>
        <taxon>Dothideales</taxon>
        <taxon>Saccotheciaceae</taxon>
        <taxon>Aureobasidium</taxon>
    </lineage>
</organism>
<dbReference type="SUPFAM" id="SSF48208">
    <property type="entry name" value="Six-hairpin glycosidases"/>
    <property type="match status" value="1"/>
</dbReference>
<feature type="domain" description="Alpha-L-rhamnosidase concanavalin-like" evidence="4">
    <location>
        <begin position="362"/>
        <end position="469"/>
    </location>
</feature>
<dbReference type="Proteomes" id="UP000304951">
    <property type="component" value="Unassembled WGS sequence"/>
</dbReference>
<dbReference type="EC" id="3.2.1.40" evidence="2"/>
<evidence type="ECO:0000259" key="7">
    <source>
        <dbReference type="Pfam" id="PF17390"/>
    </source>
</evidence>
<reference evidence="8 9" key="1">
    <citation type="submission" date="2018-10" db="EMBL/GenBank/DDBJ databases">
        <title>Fifty Aureobasidium pullulans genomes reveal a recombining polyextremotolerant generalist.</title>
        <authorList>
            <person name="Gostincar C."/>
            <person name="Turk M."/>
            <person name="Zajc J."/>
            <person name="Gunde-Cimerman N."/>
        </authorList>
    </citation>
    <scope>NUCLEOTIDE SEQUENCE [LARGE SCALE GENOMIC DNA]</scope>
    <source>
        <strain evidence="8 9">EXF-11900</strain>
    </source>
</reference>
<evidence type="ECO:0000313" key="8">
    <source>
        <dbReference type="EMBL" id="THV74557.1"/>
    </source>
</evidence>
<dbReference type="GO" id="GO:0005975">
    <property type="term" value="P:carbohydrate metabolic process"/>
    <property type="evidence" value="ECO:0007669"/>
    <property type="project" value="InterPro"/>
</dbReference>
<dbReference type="Gene3D" id="1.50.10.10">
    <property type="match status" value="1"/>
</dbReference>
<proteinExistence type="predicted"/>
<dbReference type="InterPro" id="IPR013783">
    <property type="entry name" value="Ig-like_fold"/>
</dbReference>
<dbReference type="InterPro" id="IPR035396">
    <property type="entry name" value="Bac_rhamnosid6H"/>
</dbReference>
<evidence type="ECO:0000256" key="3">
    <source>
        <dbReference type="ARBA" id="ARBA00022801"/>
    </source>
</evidence>
<evidence type="ECO:0000259" key="6">
    <source>
        <dbReference type="Pfam" id="PF17389"/>
    </source>
</evidence>
<dbReference type="PANTHER" id="PTHR33307:SF11">
    <property type="entry name" value="ALPHA-L-RHAMNOSIDASE"/>
    <property type="match status" value="1"/>
</dbReference>
<dbReference type="InterPro" id="IPR035398">
    <property type="entry name" value="Bac_rhamnosid_C"/>
</dbReference>
<comment type="catalytic activity">
    <reaction evidence="1">
        <text>Hydrolysis of terminal non-reducing alpha-L-rhamnose residues in alpha-L-rhamnosides.</text>
        <dbReference type="EC" id="3.2.1.40"/>
    </reaction>
</comment>
<feature type="domain" description="Alpha-L-rhamnosidase six-hairpin glycosidase" evidence="6">
    <location>
        <begin position="475"/>
        <end position="814"/>
    </location>
</feature>
<dbReference type="Gene3D" id="2.60.420.10">
    <property type="entry name" value="Maltose phosphorylase, domain 3"/>
    <property type="match status" value="1"/>
</dbReference>
<dbReference type="Pfam" id="PF17390">
    <property type="entry name" value="Bac_rhamnosid_C"/>
    <property type="match status" value="1"/>
</dbReference>
<dbReference type="Pfam" id="PF05592">
    <property type="entry name" value="Bac_rhamnosid"/>
    <property type="match status" value="1"/>
</dbReference>
<name>A0A4S8STS2_AURPU</name>